<organism evidence="2 3">
    <name type="scientific">Saccharopolyspora erythraea</name>
    <name type="common">Streptomyces erythraeus</name>
    <dbReference type="NCBI Taxonomy" id="1836"/>
    <lineage>
        <taxon>Bacteria</taxon>
        <taxon>Bacillati</taxon>
        <taxon>Actinomycetota</taxon>
        <taxon>Actinomycetes</taxon>
        <taxon>Pseudonocardiales</taxon>
        <taxon>Pseudonocardiaceae</taxon>
        <taxon>Saccharopolyspora</taxon>
    </lineage>
</organism>
<dbReference type="Pfam" id="PF20138">
    <property type="entry name" value="DUF6528"/>
    <property type="match status" value="1"/>
</dbReference>
<keyword evidence="3" id="KW-1185">Reference proteome</keyword>
<name>A0ABN1DQP9_SACER</name>
<dbReference type="EMBL" id="BAAAGS010000045">
    <property type="protein sequence ID" value="GAA0548215.1"/>
    <property type="molecule type" value="Genomic_DNA"/>
</dbReference>
<evidence type="ECO:0000256" key="1">
    <source>
        <dbReference type="SAM" id="SignalP"/>
    </source>
</evidence>
<feature type="signal peptide" evidence="1">
    <location>
        <begin position="1"/>
        <end position="31"/>
    </location>
</feature>
<dbReference type="SUPFAM" id="SSF63829">
    <property type="entry name" value="Calcium-dependent phosphotriesterase"/>
    <property type="match status" value="1"/>
</dbReference>
<sequence>MGARHPRRKALGLTAVACLTSLIGLSGVAGAAPGTQATDGPIVVTEQASDRILVLEADQAAWDAPRFLWSWKPTRDNGMGEFTGNWGNPDEAKLVERGGRRYLLTTDSKGLAAVVPYPQGTGSYWAADVDARNNPHSIELLPDGNVAVAASTGGWIRVYTASQGPRSTHHAEYPMPGGHGVVWDGERGVLWALGDDHLVVLTIGGTVADPVLTETRKVALPTRHGHDLTPVPGNADLLWVSTGTRVYQYSKSRNAFLDDYPGAGRIDREGVKTVGSDPSTGRVLSTSPQPGHTCTWCTETVQLEQAAGALTLEDAGIYKARWWFATSR</sequence>
<gene>
    <name evidence="2" type="ORF">GCM10009533_53660</name>
</gene>
<feature type="chain" id="PRO_5046532657" evidence="1">
    <location>
        <begin position="32"/>
        <end position="328"/>
    </location>
</feature>
<dbReference type="RefSeq" id="WP_011874803.1">
    <property type="nucleotide sequence ID" value="NZ_BAAAGS010000045.1"/>
</dbReference>
<dbReference type="InterPro" id="IPR045383">
    <property type="entry name" value="DUF6528"/>
</dbReference>
<dbReference type="Proteomes" id="UP001500729">
    <property type="component" value="Unassembled WGS sequence"/>
</dbReference>
<protein>
    <submittedName>
        <fullName evidence="2">DUF6528 family protein</fullName>
    </submittedName>
</protein>
<accession>A0ABN1DQP9</accession>
<proteinExistence type="predicted"/>
<keyword evidence="1" id="KW-0732">Signal</keyword>
<evidence type="ECO:0000313" key="3">
    <source>
        <dbReference type="Proteomes" id="UP001500729"/>
    </source>
</evidence>
<comment type="caution">
    <text evidence="2">The sequence shown here is derived from an EMBL/GenBank/DDBJ whole genome shotgun (WGS) entry which is preliminary data.</text>
</comment>
<evidence type="ECO:0000313" key="2">
    <source>
        <dbReference type="EMBL" id="GAA0548215.1"/>
    </source>
</evidence>
<reference evidence="2 3" key="1">
    <citation type="journal article" date="2019" name="Int. J. Syst. Evol. Microbiol.">
        <title>The Global Catalogue of Microorganisms (GCM) 10K type strain sequencing project: providing services to taxonomists for standard genome sequencing and annotation.</title>
        <authorList>
            <consortium name="The Broad Institute Genomics Platform"/>
            <consortium name="The Broad Institute Genome Sequencing Center for Infectious Disease"/>
            <person name="Wu L."/>
            <person name="Ma J."/>
        </authorList>
    </citation>
    <scope>NUCLEOTIDE SEQUENCE [LARGE SCALE GENOMIC DNA]</scope>
    <source>
        <strain evidence="2 3">JCM 10303</strain>
    </source>
</reference>